<keyword evidence="5" id="KW-0812">Transmembrane</keyword>
<evidence type="ECO:0000256" key="8">
    <source>
        <dbReference type="ARBA" id="ARBA00023114"/>
    </source>
</evidence>
<sequence>MKKSLLALAVLGAFAGAASAQSSVTVYGIVDMGITSQDTGAGANDRLNGVTSGNQSASRIGFKGTEDLGNGLKANFVLEQTIAADTGVLSQVDGKTAFNRFATVGLSGNFGAVNLGRQVSAIKDAYDAIDPFGDGGTIAPISAIFFNAALKGDNGRISNSIKYTSNSYSGFKFGAHYAFGEQAGRTGADSNYGLNLGYANGPLNVQFGYMSGDDSTAGAPGFKPVKNSKDKMTFLGATYDFGVAKLHAAYGDSKNQPVAGNVDNKYRNYMLGVSAKVGAAGSIMASYTVNDTRTFGGVKANDRDSKRAGIMYAHDLSKRTNLYAGYSHTSNDKNAKLNALVADQSGSMFAVGVRHKF</sequence>
<keyword evidence="8" id="KW-0626">Porin</keyword>
<feature type="chain" id="PRO_5002667991" evidence="11">
    <location>
        <begin position="21"/>
        <end position="357"/>
    </location>
</feature>
<dbReference type="GO" id="GO:0034220">
    <property type="term" value="P:monoatomic ion transmembrane transport"/>
    <property type="evidence" value="ECO:0007669"/>
    <property type="project" value="InterPro"/>
</dbReference>
<evidence type="ECO:0000256" key="3">
    <source>
        <dbReference type="ARBA" id="ARBA00022448"/>
    </source>
</evidence>
<evidence type="ECO:0000256" key="4">
    <source>
        <dbReference type="ARBA" id="ARBA00022452"/>
    </source>
</evidence>
<dbReference type="Pfam" id="PF13609">
    <property type="entry name" value="Porin_4"/>
    <property type="match status" value="1"/>
</dbReference>
<proteinExistence type="predicted"/>
<evidence type="ECO:0000256" key="7">
    <source>
        <dbReference type="ARBA" id="ARBA00023065"/>
    </source>
</evidence>
<dbReference type="eggNOG" id="COG3203">
    <property type="taxonomic scope" value="Bacteria"/>
</dbReference>
<evidence type="ECO:0000256" key="1">
    <source>
        <dbReference type="ARBA" id="ARBA00004571"/>
    </source>
</evidence>
<dbReference type="InterPro" id="IPR033900">
    <property type="entry name" value="Gram_neg_porin_domain"/>
</dbReference>
<evidence type="ECO:0000256" key="6">
    <source>
        <dbReference type="ARBA" id="ARBA00022729"/>
    </source>
</evidence>
<gene>
    <name evidence="13" type="ordered locus">HEAR0236</name>
</gene>
<evidence type="ECO:0000313" key="14">
    <source>
        <dbReference type="Proteomes" id="UP000006697"/>
    </source>
</evidence>
<keyword evidence="6 11" id="KW-0732">Signal</keyword>
<dbReference type="InterPro" id="IPR050298">
    <property type="entry name" value="Gram-neg_bact_OMP"/>
</dbReference>
<comment type="subcellular location">
    <subcellularLocation>
        <location evidence="1">Cell outer membrane</location>
        <topology evidence="1">Multi-pass membrane protein</topology>
    </subcellularLocation>
</comment>
<dbReference type="InterPro" id="IPR023614">
    <property type="entry name" value="Porin_dom_sf"/>
</dbReference>
<evidence type="ECO:0000256" key="2">
    <source>
        <dbReference type="ARBA" id="ARBA00011233"/>
    </source>
</evidence>
<accession>A4G1S8</accession>
<protein>
    <submittedName>
        <fullName evidence="13">Porin</fullName>
    </submittedName>
</protein>
<dbReference type="PANTHER" id="PTHR34501:SF9">
    <property type="entry name" value="MAJOR OUTER MEMBRANE PROTEIN P.IA"/>
    <property type="match status" value="1"/>
</dbReference>
<evidence type="ECO:0000256" key="5">
    <source>
        <dbReference type="ARBA" id="ARBA00022692"/>
    </source>
</evidence>
<feature type="domain" description="Porin" evidence="12">
    <location>
        <begin position="7"/>
        <end position="333"/>
    </location>
</feature>
<keyword evidence="9" id="KW-0472">Membrane</keyword>
<dbReference type="EMBL" id="CU207211">
    <property type="protein sequence ID" value="CAL60465.1"/>
    <property type="molecule type" value="Genomic_DNA"/>
</dbReference>
<dbReference type="GO" id="GO:0015288">
    <property type="term" value="F:porin activity"/>
    <property type="evidence" value="ECO:0007669"/>
    <property type="project" value="UniProtKB-KW"/>
</dbReference>
<dbReference type="Gene3D" id="2.40.160.10">
    <property type="entry name" value="Porin"/>
    <property type="match status" value="1"/>
</dbReference>
<dbReference type="OrthoDB" id="5293374at2"/>
<dbReference type="GO" id="GO:0046930">
    <property type="term" value="C:pore complex"/>
    <property type="evidence" value="ECO:0007669"/>
    <property type="project" value="UniProtKB-KW"/>
</dbReference>
<dbReference type="InterPro" id="IPR002299">
    <property type="entry name" value="Porin_Neis"/>
</dbReference>
<dbReference type="HOGENOM" id="CLU_038238_1_1_4"/>
<evidence type="ECO:0000259" key="12">
    <source>
        <dbReference type="Pfam" id="PF13609"/>
    </source>
</evidence>
<keyword evidence="14" id="KW-1185">Reference proteome</keyword>
<comment type="subunit">
    <text evidence="2">Homotrimer.</text>
</comment>
<name>A4G1S8_HERAR</name>
<dbReference type="AlphaFoldDB" id="A4G1S8"/>
<dbReference type="PRINTS" id="PR00182">
    <property type="entry name" value="ECOLNEIPORIN"/>
</dbReference>
<keyword evidence="10" id="KW-0998">Cell outer membrane</keyword>
<dbReference type="CDD" id="cd00342">
    <property type="entry name" value="gram_neg_porins"/>
    <property type="match status" value="1"/>
</dbReference>
<evidence type="ECO:0000256" key="9">
    <source>
        <dbReference type="ARBA" id="ARBA00023136"/>
    </source>
</evidence>
<dbReference type="PRINTS" id="PR00184">
    <property type="entry name" value="NEISSPPORIN"/>
</dbReference>
<dbReference type="STRING" id="204773.HEAR0236"/>
<organism evidence="13 14">
    <name type="scientific">Herminiimonas arsenicoxydans</name>
    <dbReference type="NCBI Taxonomy" id="204773"/>
    <lineage>
        <taxon>Bacteria</taxon>
        <taxon>Pseudomonadati</taxon>
        <taxon>Pseudomonadota</taxon>
        <taxon>Betaproteobacteria</taxon>
        <taxon>Burkholderiales</taxon>
        <taxon>Oxalobacteraceae</taxon>
        <taxon>Herminiimonas</taxon>
    </lineage>
</organism>
<reference evidence="13 14" key="1">
    <citation type="journal article" date="2007" name="PLoS Genet.">
        <title>A tale of two oxidation states: bacterial colonization of arsenic-rich environments.</title>
        <authorList>
            <person name="Muller D."/>
            <person name="Medigue C."/>
            <person name="Koechler S."/>
            <person name="Barbe V."/>
            <person name="Barakat M."/>
            <person name="Talla E."/>
            <person name="Bonnefoy V."/>
            <person name="Krin E."/>
            <person name="Arsene-Ploetze F."/>
            <person name="Carapito C."/>
            <person name="Chandler M."/>
            <person name="Cournoyer B."/>
            <person name="Cruveiller S."/>
            <person name="Dossat C."/>
            <person name="Duval S."/>
            <person name="Heymann M."/>
            <person name="Leize E."/>
            <person name="Lieutaud A."/>
            <person name="Lievremont D."/>
            <person name="Makita Y."/>
            <person name="Mangenot S."/>
            <person name="Nitschke W."/>
            <person name="Ortet P."/>
            <person name="Perdrial N."/>
            <person name="Schoepp B."/>
            <person name="Siguier N."/>
            <person name="Simeonova D.D."/>
            <person name="Rouy Z."/>
            <person name="Segurens B."/>
            <person name="Turlin E."/>
            <person name="Vallenet D."/>
            <person name="Van Dorsselaer A."/>
            <person name="Weiss S."/>
            <person name="Weissenbach J."/>
            <person name="Lett M.C."/>
            <person name="Danchin A."/>
            <person name="Bertin P.N."/>
        </authorList>
    </citation>
    <scope>NUCLEOTIDE SEQUENCE [LARGE SCALE GENOMIC DNA]</scope>
    <source>
        <strain evidence="14">ULPAs1</strain>
    </source>
</reference>
<dbReference type="Proteomes" id="UP000006697">
    <property type="component" value="Chromosome"/>
</dbReference>
<dbReference type="KEGG" id="har:HEAR0236"/>
<dbReference type="InterPro" id="IPR001702">
    <property type="entry name" value="Porin_Gram-ve"/>
</dbReference>
<evidence type="ECO:0000256" key="10">
    <source>
        <dbReference type="ARBA" id="ARBA00023237"/>
    </source>
</evidence>
<dbReference type="PANTHER" id="PTHR34501">
    <property type="entry name" value="PROTEIN YDDL-RELATED"/>
    <property type="match status" value="1"/>
</dbReference>
<evidence type="ECO:0000256" key="11">
    <source>
        <dbReference type="SAM" id="SignalP"/>
    </source>
</evidence>
<keyword evidence="7" id="KW-0406">Ion transport</keyword>
<keyword evidence="3" id="KW-0813">Transport</keyword>
<keyword evidence="4" id="KW-1134">Transmembrane beta strand</keyword>
<evidence type="ECO:0000313" key="13">
    <source>
        <dbReference type="EMBL" id="CAL60465.1"/>
    </source>
</evidence>
<dbReference type="SUPFAM" id="SSF56935">
    <property type="entry name" value="Porins"/>
    <property type="match status" value="1"/>
</dbReference>
<feature type="signal peptide" evidence="11">
    <location>
        <begin position="1"/>
        <end position="20"/>
    </location>
</feature>
<dbReference type="GO" id="GO:0009279">
    <property type="term" value="C:cell outer membrane"/>
    <property type="evidence" value="ECO:0007669"/>
    <property type="project" value="UniProtKB-SubCell"/>
</dbReference>